<dbReference type="SUPFAM" id="SSF56112">
    <property type="entry name" value="Protein kinase-like (PK-like)"/>
    <property type="match status" value="1"/>
</dbReference>
<feature type="domain" description="CHK kinase-like" evidence="1">
    <location>
        <begin position="144"/>
        <end position="347"/>
    </location>
</feature>
<dbReference type="InterPro" id="IPR015897">
    <property type="entry name" value="CHK_kinase-like"/>
</dbReference>
<sequence>MSSPQYSSSADAEAKWLKNQIIPELVKNGKIRNKDDTAMDVDKFQVTDISVEFIGAQEAFMLTQCYRARIAYEYKGAAEELKLFVKKTPPMPEQIFEAVSFKALFNNEILAYEKIIPALEKFGGVSLNTARYYYGILNNNSAIVITEDFGANGWQLTEDKFGLCIAHTLMAVKYLAKFHALGFAMSHTNKEQFTQLTEGLMESRYGRDEVQDKWAMTLECGLERVIQRAKEYFEEIPEQFLENFRELLTQPMAYGRQLVKPKEPYITLCHGDYLRNNVAYKYGKGAGISENTPLDIMMFDLQTLRVSSPMFDLTFFLALSTVTDIRQPNYDQIFKTYCQNLKENYEKFAKQPLPQYLSPDALIREYIRFLPHSILITSAFLLEMVEPHGQSGEQMLNAKPTREEVFQDIMHRGGDIVDYELANQMLELYQLATQYNVDVFAK</sequence>
<dbReference type="OrthoDB" id="191037at2759"/>
<dbReference type="Pfam" id="PF02958">
    <property type="entry name" value="EcKL"/>
    <property type="match status" value="1"/>
</dbReference>
<evidence type="ECO:0000313" key="2">
    <source>
        <dbReference type="Proteomes" id="UP001652621"/>
    </source>
</evidence>
<dbReference type="Proteomes" id="UP001652621">
    <property type="component" value="Unplaced"/>
</dbReference>
<reference evidence="3" key="1">
    <citation type="submission" date="2025-08" db="UniProtKB">
        <authorList>
            <consortium name="RefSeq"/>
        </authorList>
    </citation>
    <scope>IDENTIFICATION</scope>
    <source>
        <strain evidence="3">Aabys</strain>
        <tissue evidence="3">Whole body</tissue>
    </source>
</reference>
<dbReference type="PANTHER" id="PTHR11012">
    <property type="entry name" value="PROTEIN KINASE-LIKE DOMAIN-CONTAINING"/>
    <property type="match status" value="1"/>
</dbReference>
<keyword evidence="2" id="KW-1185">Reference proteome</keyword>
<dbReference type="InterPro" id="IPR011009">
    <property type="entry name" value="Kinase-like_dom_sf"/>
</dbReference>
<protein>
    <submittedName>
        <fullName evidence="3">Uncharacterized protein LOC101894017 isoform X1</fullName>
    </submittedName>
</protein>
<dbReference type="AlphaFoldDB" id="A0A9J7DBR9"/>
<accession>A0A9J7DBR9</accession>
<dbReference type="RefSeq" id="XP_019890147.1">
    <property type="nucleotide sequence ID" value="XM_020034588.2"/>
</dbReference>
<gene>
    <name evidence="3" type="primary">LOC101894017</name>
</gene>
<dbReference type="SMART" id="SM00587">
    <property type="entry name" value="CHK"/>
    <property type="match status" value="1"/>
</dbReference>
<evidence type="ECO:0000259" key="1">
    <source>
        <dbReference type="SMART" id="SM00587"/>
    </source>
</evidence>
<proteinExistence type="predicted"/>
<dbReference type="VEuPathDB" id="VectorBase:MDOMA2_014771"/>
<dbReference type="InterPro" id="IPR004119">
    <property type="entry name" value="EcKL"/>
</dbReference>
<dbReference type="GeneID" id="101894017"/>
<dbReference type="Gene3D" id="3.90.1200.10">
    <property type="match status" value="1"/>
</dbReference>
<dbReference type="PANTHER" id="PTHR11012:SF8">
    <property type="entry name" value="JUVENILE HORMONE-INDUCIBLE PROTEIN 26"/>
    <property type="match status" value="1"/>
</dbReference>
<evidence type="ECO:0000313" key="3">
    <source>
        <dbReference type="RefSeq" id="XP_019890147.1"/>
    </source>
</evidence>
<organism evidence="2 3">
    <name type="scientific">Musca domestica</name>
    <name type="common">House fly</name>
    <dbReference type="NCBI Taxonomy" id="7370"/>
    <lineage>
        <taxon>Eukaryota</taxon>
        <taxon>Metazoa</taxon>
        <taxon>Ecdysozoa</taxon>
        <taxon>Arthropoda</taxon>
        <taxon>Hexapoda</taxon>
        <taxon>Insecta</taxon>
        <taxon>Pterygota</taxon>
        <taxon>Neoptera</taxon>
        <taxon>Endopterygota</taxon>
        <taxon>Diptera</taxon>
        <taxon>Brachycera</taxon>
        <taxon>Muscomorpha</taxon>
        <taxon>Muscoidea</taxon>
        <taxon>Muscidae</taxon>
        <taxon>Musca</taxon>
    </lineage>
</organism>
<name>A0A9J7DBR9_MUSDO</name>